<comment type="caution">
    <text evidence="1">The sequence shown here is derived from an EMBL/GenBank/DDBJ whole genome shotgun (WGS) entry which is preliminary data.</text>
</comment>
<sequence length="125" mass="13300">VTASRTSKGRRGAGRRTNTARTQVLGNAGTSPATRARIVNTATAPKPAAATPPSTEKIIVSNLPLDVNETQVRELFMSTVGPLREVNMHYDSGGRSKGVATVTFSRKGDGNKAFQQYNNRLIDGS</sequence>
<gene>
    <name evidence="1" type="ORF">FA95DRAFT_1489631</name>
</gene>
<proteinExistence type="predicted"/>
<evidence type="ECO:0000313" key="1">
    <source>
        <dbReference type="EMBL" id="KAI0049178.1"/>
    </source>
</evidence>
<organism evidence="1 2">
    <name type="scientific">Auriscalpium vulgare</name>
    <dbReference type="NCBI Taxonomy" id="40419"/>
    <lineage>
        <taxon>Eukaryota</taxon>
        <taxon>Fungi</taxon>
        <taxon>Dikarya</taxon>
        <taxon>Basidiomycota</taxon>
        <taxon>Agaricomycotina</taxon>
        <taxon>Agaricomycetes</taxon>
        <taxon>Russulales</taxon>
        <taxon>Auriscalpiaceae</taxon>
        <taxon>Auriscalpium</taxon>
    </lineage>
</organism>
<reference evidence="1" key="2">
    <citation type="journal article" date="2022" name="New Phytol.">
        <title>Evolutionary transition to the ectomycorrhizal habit in the genomes of a hyperdiverse lineage of mushroom-forming fungi.</title>
        <authorList>
            <person name="Looney B."/>
            <person name="Miyauchi S."/>
            <person name="Morin E."/>
            <person name="Drula E."/>
            <person name="Courty P.E."/>
            <person name="Kohler A."/>
            <person name="Kuo A."/>
            <person name="LaButti K."/>
            <person name="Pangilinan J."/>
            <person name="Lipzen A."/>
            <person name="Riley R."/>
            <person name="Andreopoulos W."/>
            <person name="He G."/>
            <person name="Johnson J."/>
            <person name="Nolan M."/>
            <person name="Tritt A."/>
            <person name="Barry K.W."/>
            <person name="Grigoriev I.V."/>
            <person name="Nagy L.G."/>
            <person name="Hibbett D."/>
            <person name="Henrissat B."/>
            <person name="Matheny P.B."/>
            <person name="Labbe J."/>
            <person name="Martin F.M."/>
        </authorList>
    </citation>
    <scope>NUCLEOTIDE SEQUENCE</scope>
    <source>
        <strain evidence="1">FP105234-sp</strain>
    </source>
</reference>
<accession>A0ACB8S038</accession>
<protein>
    <submittedName>
        <fullName evidence="1">Uncharacterized protein</fullName>
    </submittedName>
</protein>
<evidence type="ECO:0000313" key="2">
    <source>
        <dbReference type="Proteomes" id="UP000814033"/>
    </source>
</evidence>
<feature type="non-terminal residue" evidence="1">
    <location>
        <position position="1"/>
    </location>
</feature>
<reference evidence="1" key="1">
    <citation type="submission" date="2021-02" db="EMBL/GenBank/DDBJ databases">
        <authorList>
            <consortium name="DOE Joint Genome Institute"/>
            <person name="Ahrendt S."/>
            <person name="Looney B.P."/>
            <person name="Miyauchi S."/>
            <person name="Morin E."/>
            <person name="Drula E."/>
            <person name="Courty P.E."/>
            <person name="Chicoki N."/>
            <person name="Fauchery L."/>
            <person name="Kohler A."/>
            <person name="Kuo A."/>
            <person name="Labutti K."/>
            <person name="Pangilinan J."/>
            <person name="Lipzen A."/>
            <person name="Riley R."/>
            <person name="Andreopoulos W."/>
            <person name="He G."/>
            <person name="Johnson J."/>
            <person name="Barry K.W."/>
            <person name="Grigoriev I.V."/>
            <person name="Nagy L."/>
            <person name="Hibbett D."/>
            <person name="Henrissat B."/>
            <person name="Matheny P.B."/>
            <person name="Labbe J."/>
            <person name="Martin F."/>
        </authorList>
    </citation>
    <scope>NUCLEOTIDE SEQUENCE</scope>
    <source>
        <strain evidence="1">FP105234-sp</strain>
    </source>
</reference>
<dbReference type="EMBL" id="MU275876">
    <property type="protein sequence ID" value="KAI0049178.1"/>
    <property type="molecule type" value="Genomic_DNA"/>
</dbReference>
<keyword evidence="2" id="KW-1185">Reference proteome</keyword>
<name>A0ACB8S038_9AGAM</name>
<dbReference type="Proteomes" id="UP000814033">
    <property type="component" value="Unassembled WGS sequence"/>
</dbReference>